<evidence type="ECO:0000259" key="10">
    <source>
        <dbReference type="PROSITE" id="PS50011"/>
    </source>
</evidence>
<dbReference type="InterPro" id="IPR003609">
    <property type="entry name" value="Pan_app"/>
</dbReference>
<feature type="domain" description="Protein kinase" evidence="10">
    <location>
        <begin position="258"/>
        <end position="496"/>
    </location>
</feature>
<dbReference type="InterPro" id="IPR011009">
    <property type="entry name" value="Kinase-like_dom_sf"/>
</dbReference>
<evidence type="ECO:0000256" key="6">
    <source>
        <dbReference type="ARBA" id="ARBA00047899"/>
    </source>
</evidence>
<evidence type="ECO:0000256" key="4">
    <source>
        <dbReference type="ARBA" id="ARBA00023157"/>
    </source>
</evidence>
<dbReference type="Gene3D" id="2.10.25.10">
    <property type="entry name" value="Laminin"/>
    <property type="match status" value="1"/>
</dbReference>
<comment type="catalytic activity">
    <reaction evidence="7">
        <text>L-seryl-[protein] + ATP = O-phospho-L-seryl-[protein] + ADP + H(+)</text>
        <dbReference type="Rhea" id="RHEA:17989"/>
        <dbReference type="Rhea" id="RHEA-COMP:9863"/>
        <dbReference type="Rhea" id="RHEA-COMP:11604"/>
        <dbReference type="ChEBI" id="CHEBI:15378"/>
        <dbReference type="ChEBI" id="CHEBI:29999"/>
        <dbReference type="ChEBI" id="CHEBI:30616"/>
        <dbReference type="ChEBI" id="CHEBI:83421"/>
        <dbReference type="ChEBI" id="CHEBI:456216"/>
        <dbReference type="EC" id="2.7.11.1"/>
    </reaction>
</comment>
<dbReference type="InterPro" id="IPR008271">
    <property type="entry name" value="Ser/Thr_kinase_AS"/>
</dbReference>
<comment type="subcellular location">
    <subcellularLocation>
        <location evidence="1">Membrane</location>
        <topology evidence="1">Single-pass type I membrane protein</topology>
    </subcellularLocation>
</comment>
<feature type="domain" description="EGF-like" evidence="11">
    <location>
        <begin position="310"/>
        <end position="348"/>
    </location>
</feature>
<dbReference type="GO" id="GO:0051707">
    <property type="term" value="P:response to other organism"/>
    <property type="evidence" value="ECO:0007669"/>
    <property type="project" value="UniProtKB-ARBA"/>
</dbReference>
<evidence type="ECO:0000259" key="11">
    <source>
        <dbReference type="PROSITE" id="PS50026"/>
    </source>
</evidence>
<dbReference type="Pfam" id="PF00069">
    <property type="entry name" value="Pkinase"/>
    <property type="match status" value="1"/>
</dbReference>
<dbReference type="Proteomes" id="UP001054889">
    <property type="component" value="Unassembled WGS sequence"/>
</dbReference>
<dbReference type="SMART" id="SM00108">
    <property type="entry name" value="B_lectin"/>
    <property type="match status" value="1"/>
</dbReference>
<dbReference type="CDD" id="cd00028">
    <property type="entry name" value="B_lectin"/>
    <property type="match status" value="1"/>
</dbReference>
<keyword evidence="5" id="KW-0675">Receptor</keyword>
<dbReference type="FunFam" id="1.10.510.10:FF:001019">
    <property type="entry name" value="G-type lectin S-receptor-like serine/threonine-protein kinase B120"/>
    <property type="match status" value="1"/>
</dbReference>
<dbReference type="GO" id="GO:0005524">
    <property type="term" value="F:ATP binding"/>
    <property type="evidence" value="ECO:0007669"/>
    <property type="project" value="InterPro"/>
</dbReference>
<keyword evidence="14" id="KW-1185">Reference proteome</keyword>
<evidence type="ECO:0000313" key="14">
    <source>
        <dbReference type="Proteomes" id="UP001054889"/>
    </source>
</evidence>
<feature type="domain" description="Bulb-type lectin" evidence="12">
    <location>
        <begin position="43"/>
        <end position="168"/>
    </location>
</feature>
<evidence type="ECO:0000256" key="9">
    <source>
        <dbReference type="SAM" id="SignalP"/>
    </source>
</evidence>
<dbReference type="PROSITE" id="PS50026">
    <property type="entry name" value="EGF_3"/>
    <property type="match status" value="1"/>
</dbReference>
<comment type="caution">
    <text evidence="13">The sequence shown here is derived from an EMBL/GenBank/DDBJ whole genome shotgun (WGS) entry which is preliminary data.</text>
</comment>
<evidence type="ECO:0000256" key="2">
    <source>
        <dbReference type="ARBA" id="ARBA00012513"/>
    </source>
</evidence>
<dbReference type="EC" id="2.7.11.1" evidence="2"/>
<evidence type="ECO:0000256" key="1">
    <source>
        <dbReference type="ARBA" id="ARBA00004479"/>
    </source>
</evidence>
<evidence type="ECO:0000256" key="8">
    <source>
        <dbReference type="PROSITE-ProRule" id="PRU00076"/>
    </source>
</evidence>
<proteinExistence type="predicted"/>
<feature type="chain" id="PRO_5043943850" description="non-specific serine/threonine protein kinase" evidence="9">
    <location>
        <begin position="42"/>
        <end position="496"/>
    </location>
</feature>
<dbReference type="GO" id="GO:0048544">
    <property type="term" value="P:recognition of pollen"/>
    <property type="evidence" value="ECO:0007669"/>
    <property type="project" value="InterPro"/>
</dbReference>
<evidence type="ECO:0000256" key="7">
    <source>
        <dbReference type="ARBA" id="ARBA00048679"/>
    </source>
</evidence>
<dbReference type="PROSITE" id="PS50927">
    <property type="entry name" value="BULB_LECTIN"/>
    <property type="match status" value="1"/>
</dbReference>
<dbReference type="InterPro" id="IPR000858">
    <property type="entry name" value="S_locus_glycoprot_dom"/>
</dbReference>
<dbReference type="Pfam" id="PF01453">
    <property type="entry name" value="B_lectin"/>
    <property type="match status" value="1"/>
</dbReference>
<dbReference type="InterPro" id="IPR001480">
    <property type="entry name" value="Bulb-type_lectin_dom"/>
</dbReference>
<dbReference type="InterPro" id="IPR000719">
    <property type="entry name" value="Prot_kinase_dom"/>
</dbReference>
<dbReference type="PROSITE" id="PS00108">
    <property type="entry name" value="PROTEIN_KINASE_ST"/>
    <property type="match status" value="1"/>
</dbReference>
<reference evidence="13" key="2">
    <citation type="submission" date="2021-12" db="EMBL/GenBank/DDBJ databases">
        <title>Resequencing data analysis of finger millet.</title>
        <authorList>
            <person name="Hatakeyama M."/>
            <person name="Aluri S."/>
            <person name="Balachadran M.T."/>
            <person name="Sivarajan S.R."/>
            <person name="Poveda L."/>
            <person name="Shimizu-Inatsugi R."/>
            <person name="Schlapbach R."/>
            <person name="Sreeman S.M."/>
            <person name="Shimizu K.K."/>
        </authorList>
    </citation>
    <scope>NUCLEOTIDE SEQUENCE</scope>
</reference>
<dbReference type="CDD" id="cd01098">
    <property type="entry name" value="PAN_AP_plant"/>
    <property type="match status" value="1"/>
</dbReference>
<dbReference type="PANTHER" id="PTHR32444">
    <property type="entry name" value="BULB-TYPE LECTIN DOMAIN-CONTAINING PROTEIN"/>
    <property type="match status" value="1"/>
</dbReference>
<gene>
    <name evidence="13" type="primary">ga29620</name>
    <name evidence="13" type="ORF">PR202_ga29620</name>
</gene>
<dbReference type="GO" id="GO:0016020">
    <property type="term" value="C:membrane"/>
    <property type="evidence" value="ECO:0007669"/>
    <property type="project" value="UniProtKB-SubCell"/>
</dbReference>
<dbReference type="SUPFAM" id="SSF56112">
    <property type="entry name" value="Protein kinase-like (PK-like)"/>
    <property type="match status" value="1"/>
</dbReference>
<feature type="signal peptide" evidence="9">
    <location>
        <begin position="1"/>
        <end position="41"/>
    </location>
</feature>
<comment type="caution">
    <text evidence="8">Lacks conserved residue(s) required for the propagation of feature annotation.</text>
</comment>
<evidence type="ECO:0000259" key="12">
    <source>
        <dbReference type="PROSITE" id="PS50927"/>
    </source>
</evidence>
<accession>A0AAV5DMI0</accession>
<dbReference type="EMBL" id="BQKI01000018">
    <property type="protein sequence ID" value="GJN11426.1"/>
    <property type="molecule type" value="Genomic_DNA"/>
</dbReference>
<comment type="catalytic activity">
    <reaction evidence="6">
        <text>L-threonyl-[protein] + ATP = O-phospho-L-threonyl-[protein] + ADP + H(+)</text>
        <dbReference type="Rhea" id="RHEA:46608"/>
        <dbReference type="Rhea" id="RHEA-COMP:11060"/>
        <dbReference type="Rhea" id="RHEA-COMP:11605"/>
        <dbReference type="ChEBI" id="CHEBI:15378"/>
        <dbReference type="ChEBI" id="CHEBI:30013"/>
        <dbReference type="ChEBI" id="CHEBI:30616"/>
        <dbReference type="ChEBI" id="CHEBI:61977"/>
        <dbReference type="ChEBI" id="CHEBI:456216"/>
        <dbReference type="EC" id="2.7.11.1"/>
    </reaction>
</comment>
<organism evidence="13 14">
    <name type="scientific">Eleusine coracana subsp. coracana</name>
    <dbReference type="NCBI Taxonomy" id="191504"/>
    <lineage>
        <taxon>Eukaryota</taxon>
        <taxon>Viridiplantae</taxon>
        <taxon>Streptophyta</taxon>
        <taxon>Embryophyta</taxon>
        <taxon>Tracheophyta</taxon>
        <taxon>Spermatophyta</taxon>
        <taxon>Magnoliopsida</taxon>
        <taxon>Liliopsida</taxon>
        <taxon>Poales</taxon>
        <taxon>Poaceae</taxon>
        <taxon>PACMAD clade</taxon>
        <taxon>Chloridoideae</taxon>
        <taxon>Cynodonteae</taxon>
        <taxon>Eleusininae</taxon>
        <taxon>Eleusine</taxon>
    </lineage>
</organism>
<sequence length="496" mass="54317">MGKDELGERGPRCRSMASPSPHHHLLFFLLLAACLCSAAAAATDTLLQGGSLSPGETLVSSPSGVFELGFFAPDPKQPSRRYLGIWYHDMAPQTVVWVANRAAPATSPSPSLSVTDRGELLVLDGPANATLWSSNTTALRGNYSAVIDDTGSLKVRAGGGGDDEVLWDSFAHPGDTMLPGMKIALRTPGKGPKEQMLFTSWASETDPSPGRYALGLDPNGSGQAYIWEDGTAKFWRSGQWNGVNFIGIPWRPLYMNGFKPAVDPQLGGTYYTYTATNTSLQRFVVLPNGIDICYMAKKSSQEWETVWAQPLNECEHYATCGANAKCTAAQDGKAKCTCLKGFQPKILDQWNAGNWSQGCIRGPPLGCQANQSGDGFLQIGNIKWPDFSYWVDTVSDETGCRNACQKNCSYPEKQRLLDWKKRFDIIEGIARGLLYLHRDSRLRVVHRDLKASNILLDADMEPKISDFGMARIFGGDDNQFNTNRVVGTLYAQFNKA</sequence>
<dbReference type="InterPro" id="IPR000742">
    <property type="entry name" value="EGF"/>
</dbReference>
<keyword evidence="3 9" id="KW-0732">Signal</keyword>
<dbReference type="AlphaFoldDB" id="A0AAV5DMI0"/>
<keyword evidence="4" id="KW-1015">Disulfide bond</keyword>
<dbReference type="Pfam" id="PF00954">
    <property type="entry name" value="S_locus_glycop"/>
    <property type="match status" value="1"/>
</dbReference>
<dbReference type="Gene3D" id="1.10.510.10">
    <property type="entry name" value="Transferase(Phosphotransferase) domain 1"/>
    <property type="match status" value="1"/>
</dbReference>
<dbReference type="InterPro" id="IPR036426">
    <property type="entry name" value="Bulb-type_lectin_dom_sf"/>
</dbReference>
<evidence type="ECO:0000256" key="3">
    <source>
        <dbReference type="ARBA" id="ARBA00022729"/>
    </source>
</evidence>
<dbReference type="SUPFAM" id="SSF51110">
    <property type="entry name" value="alpha-D-mannose-specific plant lectins"/>
    <property type="match status" value="1"/>
</dbReference>
<keyword evidence="8" id="KW-0245">EGF-like domain</keyword>
<evidence type="ECO:0000313" key="13">
    <source>
        <dbReference type="EMBL" id="GJN11426.1"/>
    </source>
</evidence>
<dbReference type="Gene3D" id="2.90.10.10">
    <property type="entry name" value="Bulb-type lectin domain"/>
    <property type="match status" value="1"/>
</dbReference>
<name>A0AAV5DMI0_ELECO</name>
<dbReference type="GO" id="GO:0004674">
    <property type="term" value="F:protein serine/threonine kinase activity"/>
    <property type="evidence" value="ECO:0007669"/>
    <property type="project" value="UniProtKB-EC"/>
</dbReference>
<dbReference type="PANTHER" id="PTHR32444:SF242">
    <property type="entry name" value="G-TYPE LECTIN S-RECEPTOR-LIKE SERINE_THREONINE-PROTEIN KINASE RKS1"/>
    <property type="match status" value="1"/>
</dbReference>
<dbReference type="PROSITE" id="PS50011">
    <property type="entry name" value="PROTEIN_KINASE_DOM"/>
    <property type="match status" value="1"/>
</dbReference>
<dbReference type="PROSITE" id="PS51257">
    <property type="entry name" value="PROKAR_LIPOPROTEIN"/>
    <property type="match status" value="1"/>
</dbReference>
<protein>
    <recommendedName>
        <fullName evidence="2">non-specific serine/threonine protein kinase</fullName>
        <ecNumber evidence="2">2.7.11.1</ecNumber>
    </recommendedName>
</protein>
<dbReference type="Pfam" id="PF08276">
    <property type="entry name" value="PAN_2"/>
    <property type="match status" value="1"/>
</dbReference>
<evidence type="ECO:0000256" key="5">
    <source>
        <dbReference type="ARBA" id="ARBA00023170"/>
    </source>
</evidence>
<reference evidence="13" key="1">
    <citation type="journal article" date="2018" name="DNA Res.">
        <title>Multiple hybrid de novo genome assembly of finger millet, an orphan allotetraploid crop.</title>
        <authorList>
            <person name="Hatakeyama M."/>
            <person name="Aluri S."/>
            <person name="Balachadran M.T."/>
            <person name="Sivarajan S.R."/>
            <person name="Patrignani A."/>
            <person name="Gruter S."/>
            <person name="Poveda L."/>
            <person name="Shimizu-Inatsugi R."/>
            <person name="Baeten J."/>
            <person name="Francoijs K.J."/>
            <person name="Nataraja K.N."/>
            <person name="Reddy Y.A.N."/>
            <person name="Phadnis S."/>
            <person name="Ravikumar R.L."/>
            <person name="Schlapbach R."/>
            <person name="Sreeman S.M."/>
            <person name="Shimizu K.K."/>
        </authorList>
    </citation>
    <scope>NUCLEOTIDE SEQUENCE</scope>
</reference>